<evidence type="ECO:0000313" key="1">
    <source>
        <dbReference type="EMBL" id="EJK70495.1"/>
    </source>
</evidence>
<comment type="caution">
    <text evidence="1">The sequence shown here is derived from an EMBL/GenBank/DDBJ whole genome shotgun (WGS) entry which is preliminary data.</text>
</comment>
<evidence type="ECO:0000313" key="2">
    <source>
        <dbReference type="Proteomes" id="UP000266841"/>
    </source>
</evidence>
<reference evidence="1 2" key="1">
    <citation type="journal article" date="2012" name="Genome Biol.">
        <title>Genome and low-iron response of an oceanic diatom adapted to chronic iron limitation.</title>
        <authorList>
            <person name="Lommer M."/>
            <person name="Specht M."/>
            <person name="Roy A.S."/>
            <person name="Kraemer L."/>
            <person name="Andreson R."/>
            <person name="Gutowska M.A."/>
            <person name="Wolf J."/>
            <person name="Bergner S.V."/>
            <person name="Schilhabel M.B."/>
            <person name="Klostermeier U.C."/>
            <person name="Beiko R.G."/>
            <person name="Rosenstiel P."/>
            <person name="Hippler M."/>
            <person name="Laroche J."/>
        </authorList>
    </citation>
    <scope>NUCLEOTIDE SEQUENCE [LARGE SCALE GENOMIC DNA]</scope>
    <source>
        <strain evidence="1 2">CCMP1005</strain>
    </source>
</reference>
<accession>K0SYL8</accession>
<dbReference type="AlphaFoldDB" id="K0SYL8"/>
<dbReference type="EMBL" id="AGNL01008449">
    <property type="protein sequence ID" value="EJK70495.1"/>
    <property type="molecule type" value="Genomic_DNA"/>
</dbReference>
<gene>
    <name evidence="1" type="ORF">THAOC_08139</name>
</gene>
<organism evidence="1 2">
    <name type="scientific">Thalassiosira oceanica</name>
    <name type="common">Marine diatom</name>
    <dbReference type="NCBI Taxonomy" id="159749"/>
    <lineage>
        <taxon>Eukaryota</taxon>
        <taxon>Sar</taxon>
        <taxon>Stramenopiles</taxon>
        <taxon>Ochrophyta</taxon>
        <taxon>Bacillariophyta</taxon>
        <taxon>Coscinodiscophyceae</taxon>
        <taxon>Thalassiosirophycidae</taxon>
        <taxon>Thalassiosirales</taxon>
        <taxon>Thalassiosiraceae</taxon>
        <taxon>Thalassiosira</taxon>
    </lineage>
</organism>
<keyword evidence="2" id="KW-1185">Reference proteome</keyword>
<sequence>YGEPLDAMQDPVQQNVGLRWVDELIPYSTYRFPELYSDRFDYCWEELDGTAVYTEPLEYVLGCLCEYTAGGGPSPMKWTLGNDVGPVGGADGNGEAVCYSYGAFGN</sequence>
<feature type="non-terminal residue" evidence="1">
    <location>
        <position position="1"/>
    </location>
</feature>
<name>K0SYL8_THAOC</name>
<protein>
    <submittedName>
        <fullName evidence="1">Uncharacterized protein</fullName>
    </submittedName>
</protein>
<dbReference type="Proteomes" id="UP000266841">
    <property type="component" value="Unassembled WGS sequence"/>
</dbReference>
<proteinExistence type="predicted"/>